<comment type="caution">
    <text evidence="10">The sequence shown here is derived from an EMBL/GenBank/DDBJ whole genome shotgun (WGS) entry which is preliminary data.</text>
</comment>
<feature type="transmembrane region" description="Helical" evidence="8">
    <location>
        <begin position="216"/>
        <end position="234"/>
    </location>
</feature>
<dbReference type="InterPro" id="IPR000917">
    <property type="entry name" value="Sulfatase_N"/>
</dbReference>
<dbReference type="InterPro" id="IPR050448">
    <property type="entry name" value="OpgB/LTA_synthase_biosynth"/>
</dbReference>
<keyword evidence="5 8" id="KW-1133">Transmembrane helix</keyword>
<feature type="region of interest" description="Disordered" evidence="7">
    <location>
        <begin position="1"/>
        <end position="68"/>
    </location>
</feature>
<dbReference type="AlphaFoldDB" id="A0A3E2B351"/>
<comment type="subcellular location">
    <subcellularLocation>
        <location evidence="1">Cell membrane</location>
        <topology evidence="1">Multi-pass membrane protein</topology>
    </subcellularLocation>
</comment>
<evidence type="ECO:0000256" key="4">
    <source>
        <dbReference type="ARBA" id="ARBA00022692"/>
    </source>
</evidence>
<evidence type="ECO:0000259" key="9">
    <source>
        <dbReference type="Pfam" id="PF00884"/>
    </source>
</evidence>
<dbReference type="InterPro" id="IPR017850">
    <property type="entry name" value="Alkaline_phosphatase_core_sf"/>
</dbReference>
<protein>
    <submittedName>
        <fullName evidence="10">LTA synthase family protein</fullName>
    </submittedName>
</protein>
<feature type="transmembrane region" description="Helical" evidence="8">
    <location>
        <begin position="180"/>
        <end position="204"/>
    </location>
</feature>
<evidence type="ECO:0000256" key="7">
    <source>
        <dbReference type="SAM" id="MobiDB-lite"/>
    </source>
</evidence>
<dbReference type="SUPFAM" id="SSF53649">
    <property type="entry name" value="Alkaline phosphatase-like"/>
    <property type="match status" value="1"/>
</dbReference>
<organism evidence="10 11">
    <name type="scientific">Evtepia gabavorous</name>
    <dbReference type="NCBI Taxonomy" id="2211183"/>
    <lineage>
        <taxon>Bacteria</taxon>
        <taxon>Bacillati</taxon>
        <taxon>Bacillota</taxon>
        <taxon>Clostridia</taxon>
        <taxon>Eubacteriales</taxon>
        <taxon>Evtepia</taxon>
    </lineage>
</organism>
<feature type="transmembrane region" description="Helical" evidence="8">
    <location>
        <begin position="112"/>
        <end position="129"/>
    </location>
</feature>
<gene>
    <name evidence="10" type="ORF">DV520_07795</name>
</gene>
<dbReference type="EMBL" id="QQRQ01000011">
    <property type="protein sequence ID" value="RFT06386.1"/>
    <property type="molecule type" value="Genomic_DNA"/>
</dbReference>
<dbReference type="Proteomes" id="UP000260649">
    <property type="component" value="Unassembled WGS sequence"/>
</dbReference>
<keyword evidence="6 8" id="KW-0472">Membrane</keyword>
<dbReference type="Gene3D" id="3.40.720.10">
    <property type="entry name" value="Alkaline Phosphatase, subunit A"/>
    <property type="match status" value="1"/>
</dbReference>
<evidence type="ECO:0000313" key="11">
    <source>
        <dbReference type="Proteomes" id="UP000260649"/>
    </source>
</evidence>
<feature type="domain" description="Sulfatase N-terminal" evidence="9">
    <location>
        <begin position="302"/>
        <end position="579"/>
    </location>
</feature>
<reference evidence="10 11" key="1">
    <citation type="submission" date="2018-07" db="EMBL/GenBank/DDBJ databases">
        <title>GABA Modulating Bacteria of the Human Gut Microbiota.</title>
        <authorList>
            <person name="Strandwitz P."/>
            <person name="Kim K.H."/>
            <person name="Terekhova D."/>
            <person name="Liu J.K."/>
            <person name="Sharma A."/>
            <person name="Levering J."/>
            <person name="Mcdonald D."/>
            <person name="Dietrich D."/>
            <person name="Ramadhar T.R."/>
            <person name="Lekbua A."/>
            <person name="Mroue N."/>
            <person name="Liston C."/>
            <person name="Stewart E.J."/>
            <person name="Dubin M.J."/>
            <person name="Zengler K."/>
            <person name="Knight R."/>
            <person name="Gilbert J.A."/>
            <person name="Clardy J."/>
            <person name="Lewis K."/>
        </authorList>
    </citation>
    <scope>NUCLEOTIDE SEQUENCE [LARGE SCALE GENOMIC DNA]</scope>
    <source>
        <strain evidence="10 11">KLE1738</strain>
    </source>
</reference>
<evidence type="ECO:0000256" key="2">
    <source>
        <dbReference type="ARBA" id="ARBA00004936"/>
    </source>
</evidence>
<evidence type="ECO:0000256" key="3">
    <source>
        <dbReference type="ARBA" id="ARBA00022475"/>
    </source>
</evidence>
<dbReference type="OrthoDB" id="243547at2"/>
<feature type="transmembrane region" description="Helical" evidence="8">
    <location>
        <begin position="76"/>
        <end position="100"/>
    </location>
</feature>
<proteinExistence type="predicted"/>
<evidence type="ECO:0000256" key="8">
    <source>
        <dbReference type="SAM" id="Phobius"/>
    </source>
</evidence>
<evidence type="ECO:0000256" key="1">
    <source>
        <dbReference type="ARBA" id="ARBA00004651"/>
    </source>
</evidence>
<evidence type="ECO:0000256" key="6">
    <source>
        <dbReference type="ARBA" id="ARBA00023136"/>
    </source>
</evidence>
<evidence type="ECO:0000256" key="5">
    <source>
        <dbReference type="ARBA" id="ARBA00022989"/>
    </source>
</evidence>
<dbReference type="Pfam" id="PF00884">
    <property type="entry name" value="Sulfatase"/>
    <property type="match status" value="1"/>
</dbReference>
<name>A0A3E2B351_9FIRM</name>
<feature type="transmembrane region" description="Helical" evidence="8">
    <location>
        <begin position="134"/>
        <end position="153"/>
    </location>
</feature>
<dbReference type="GO" id="GO:0005886">
    <property type="term" value="C:plasma membrane"/>
    <property type="evidence" value="ECO:0007669"/>
    <property type="project" value="UniProtKB-SubCell"/>
</dbReference>
<comment type="pathway">
    <text evidence="2">Cell wall biogenesis; lipoteichoic acid biosynthesis.</text>
</comment>
<keyword evidence="11" id="KW-1185">Reference proteome</keyword>
<evidence type="ECO:0000313" key="10">
    <source>
        <dbReference type="EMBL" id="RFT06386.1"/>
    </source>
</evidence>
<accession>A0A3E2B351</accession>
<dbReference type="PANTHER" id="PTHR47371:SF3">
    <property type="entry name" value="PHOSPHOGLYCEROL TRANSFERASE I"/>
    <property type="match status" value="1"/>
</dbReference>
<dbReference type="CDD" id="cd16015">
    <property type="entry name" value="LTA_synthase"/>
    <property type="match status" value="1"/>
</dbReference>
<dbReference type="PANTHER" id="PTHR47371">
    <property type="entry name" value="LIPOTEICHOIC ACID SYNTHASE"/>
    <property type="match status" value="1"/>
</dbReference>
<keyword evidence="4 8" id="KW-0812">Transmembrane</keyword>
<keyword evidence="3" id="KW-1003">Cell membrane</keyword>
<sequence>MSSSPTAAGMTGPPTGPARMEAPGMRRARRRSTVSPPSATGCWREITTGQRSNPPERGDKQAMQTKKSKRILPRSAVLTLLLLVAAGLSISAFSLALSGWNGVSWAGNPTLFFWNTLPVFLLLGLIWLASGQAWLACLVTGALIFLLTGANYFKVMFRDDPMLWEDLFRMREGLQMSDQYQVALTPMMFLWIGVIVAATVVLFFLGRGRPKATLRLLALTAVGMVSLVCFDYIYPDDQRYTALAGEHAQDEREAYAATGVVYPFFHSAGDYLSSSSSYDERAARQTYNQYTDGVIPPEKKVNLISIQMEAFADLSLYDIDGLSPEVYRDFHELQAESYSGTLITDIFAGGTTETEWAVLTGGNQHGDFKTKTDSVAWYLKSQGYTANGSHPCRDWFYDRKHVNPNLGLDDYLFTDNYYYQFIEEGEDVAYDEVFFPDLQQRLTEYFNTNDAPLFSFNVTYQGHGPYNMERTYWGDSYCTGDYSQSTLNALNNYFYLVQDSSAYMKSFTQYLDSLDEPVVLLLYGDHKPWMGNHGVIYEGMGISLDTTTEEGFRNYYSTWYMIWGNQAAKDLLGQDFQGQGPDLSPCFLMNEVFELIGWEGSAYMQAQRETAHTLPVLHTTGWAEENGVLTPTPSPAAQARMEEFQNLSTYDRTRFE</sequence>